<feature type="region of interest" description="Disordered" evidence="5">
    <location>
        <begin position="1"/>
        <end position="86"/>
    </location>
</feature>
<feature type="transmembrane region" description="Helical" evidence="6">
    <location>
        <begin position="204"/>
        <end position="228"/>
    </location>
</feature>
<name>A0A2N8UFR4_9BASI</name>
<evidence type="ECO:0000256" key="1">
    <source>
        <dbReference type="ARBA" id="ARBA00004141"/>
    </source>
</evidence>
<evidence type="ECO:0000256" key="3">
    <source>
        <dbReference type="ARBA" id="ARBA00022989"/>
    </source>
</evidence>
<feature type="transmembrane region" description="Helical" evidence="6">
    <location>
        <begin position="381"/>
        <end position="400"/>
    </location>
</feature>
<dbReference type="AlphaFoldDB" id="A0A2N8UFR4"/>
<evidence type="ECO:0000313" key="8">
    <source>
        <dbReference type="EMBL" id="SJX63817.1"/>
    </source>
</evidence>
<evidence type="ECO:0000259" key="7">
    <source>
        <dbReference type="PROSITE" id="PS50850"/>
    </source>
</evidence>
<proteinExistence type="predicted"/>
<dbReference type="Gene3D" id="1.20.1250.20">
    <property type="entry name" value="MFS general substrate transporter like domains"/>
    <property type="match status" value="1"/>
</dbReference>
<dbReference type="PROSITE" id="PS50850">
    <property type="entry name" value="MFS"/>
    <property type="match status" value="1"/>
</dbReference>
<keyword evidence="4 6" id="KW-0472">Membrane</keyword>
<feature type="compositionally biased region" description="Basic and acidic residues" evidence="5">
    <location>
        <begin position="58"/>
        <end position="86"/>
    </location>
</feature>
<feature type="region of interest" description="Disordered" evidence="5">
    <location>
        <begin position="547"/>
        <end position="592"/>
    </location>
</feature>
<dbReference type="SUPFAM" id="SSF103473">
    <property type="entry name" value="MFS general substrate transporter"/>
    <property type="match status" value="1"/>
</dbReference>
<comment type="subcellular location">
    <subcellularLocation>
        <location evidence="1">Membrane</location>
        <topology evidence="1">Multi-pass membrane protein</topology>
    </subcellularLocation>
</comment>
<feature type="transmembrane region" description="Helical" evidence="6">
    <location>
        <begin position="342"/>
        <end position="361"/>
    </location>
</feature>
<feature type="compositionally biased region" description="Polar residues" evidence="5">
    <location>
        <begin position="38"/>
        <end position="48"/>
    </location>
</feature>
<feature type="compositionally biased region" description="Low complexity" evidence="5">
    <location>
        <begin position="583"/>
        <end position="592"/>
    </location>
</feature>
<dbReference type="Proteomes" id="UP000239563">
    <property type="component" value="Chromosome IX"/>
</dbReference>
<dbReference type="Pfam" id="PF07690">
    <property type="entry name" value="MFS_1"/>
    <property type="match status" value="1"/>
</dbReference>
<organism evidence="8 9">
    <name type="scientific">Sporisorium reilianum f. sp. reilianum</name>
    <dbReference type="NCBI Taxonomy" id="72559"/>
    <lineage>
        <taxon>Eukaryota</taxon>
        <taxon>Fungi</taxon>
        <taxon>Dikarya</taxon>
        <taxon>Basidiomycota</taxon>
        <taxon>Ustilaginomycotina</taxon>
        <taxon>Ustilaginomycetes</taxon>
        <taxon>Ustilaginales</taxon>
        <taxon>Ustilaginaceae</taxon>
        <taxon>Sporisorium</taxon>
    </lineage>
</organism>
<feature type="transmembrane region" description="Helical" evidence="6">
    <location>
        <begin position="235"/>
        <end position="262"/>
    </location>
</feature>
<evidence type="ECO:0000256" key="4">
    <source>
        <dbReference type="ARBA" id="ARBA00023136"/>
    </source>
</evidence>
<evidence type="ECO:0000256" key="5">
    <source>
        <dbReference type="SAM" id="MobiDB-lite"/>
    </source>
</evidence>
<evidence type="ECO:0000256" key="6">
    <source>
        <dbReference type="SAM" id="Phobius"/>
    </source>
</evidence>
<feature type="transmembrane region" description="Helical" evidence="6">
    <location>
        <begin position="268"/>
        <end position="287"/>
    </location>
</feature>
<sequence length="592" mass="66561">MADNAYGSPGAVHRTSSSDEGTAAHTPVRGQKAEKDNASSTQETTSNSKEGDVPADVEAIREKNDLLKTNEEKQREGEHDLEPRKEDGKIVLTERAGYLATGYSFPTWKKWAILCVIFAVQVSMNFNTSVYPNAVMGVAEKYGVSEQAARVGQMIFLVAYAFGCEFWAPWSEEIGRWPVLQISLFLVNIWQILAALAPNYGSLIVARFLGGLFTAGGSVTLGMVADLWEPDEQQFAIGFVVLSSVGGTSVGPFIGAFIQAYLKLEWNFWIQLIFGGAVQIAHFILVPETRSTILLDREAKRRRKNGEHNIYGPNEVRTDRFSMKEIGTYWLRPFEMFVREPIVLFLSLLSGFSDMLIFIFLESFQLVYKQWGFSTVQVGLAFIPINLGYLIGYFIFIPRFMWERKRRIRDPDTLAPEARLWLLLFLVPLETLGLFGFAWTSLGPPQVHWIAPMIFSCMIAIANVAIYLSTIDYMVAAYGPYSASATGGNALARDFLAGISALYATPLYDRLGLEWASTLLAFLAIIVAIPVYVFYWKGPAIRERSKFAQSLSEDRKKNGGKRTDQDEKAEAGTMYRREKKQEQQQQQQQQQQ</sequence>
<accession>A0A2N8UFR4</accession>
<reference evidence="8 9" key="1">
    <citation type="submission" date="2017-02" db="EMBL/GenBank/DDBJ databases">
        <authorList>
            <person name="Peterson S.W."/>
        </authorList>
    </citation>
    <scope>NUCLEOTIDE SEQUENCE [LARGE SCALE GENOMIC DNA]</scope>
    <source>
        <strain evidence="8 9">SRS1_H2-8</strain>
    </source>
</reference>
<protein>
    <submittedName>
        <fullName evidence="8">Related to multidrug resistant protein</fullName>
    </submittedName>
</protein>
<evidence type="ECO:0000313" key="9">
    <source>
        <dbReference type="Proteomes" id="UP000239563"/>
    </source>
</evidence>
<dbReference type="FunFam" id="1.20.1250.20:FF:000088">
    <property type="entry name" value="MFS multidrug transporter, putative"/>
    <property type="match status" value="1"/>
</dbReference>
<dbReference type="PANTHER" id="PTHR23502:SF3">
    <property type="entry name" value="MAJOR FACILITATOR SUPERFAMILY (MFS) PROFILE DOMAIN-CONTAINING PROTEIN-RELATED"/>
    <property type="match status" value="1"/>
</dbReference>
<keyword evidence="2 6" id="KW-0812">Transmembrane</keyword>
<keyword evidence="3 6" id="KW-1133">Transmembrane helix</keyword>
<evidence type="ECO:0000256" key="2">
    <source>
        <dbReference type="ARBA" id="ARBA00022692"/>
    </source>
</evidence>
<feature type="transmembrane region" description="Helical" evidence="6">
    <location>
        <begin position="177"/>
        <end position="198"/>
    </location>
</feature>
<feature type="transmembrane region" description="Helical" evidence="6">
    <location>
        <begin position="420"/>
        <end position="442"/>
    </location>
</feature>
<dbReference type="InterPro" id="IPR036259">
    <property type="entry name" value="MFS_trans_sf"/>
</dbReference>
<feature type="transmembrane region" description="Helical" evidence="6">
    <location>
        <begin position="151"/>
        <end position="170"/>
    </location>
</feature>
<feature type="domain" description="Major facilitator superfamily (MFS) profile" evidence="7">
    <location>
        <begin position="113"/>
        <end position="539"/>
    </location>
</feature>
<feature type="transmembrane region" description="Helical" evidence="6">
    <location>
        <begin position="448"/>
        <end position="469"/>
    </location>
</feature>
<dbReference type="GO" id="GO:0005886">
    <property type="term" value="C:plasma membrane"/>
    <property type="evidence" value="ECO:0007669"/>
    <property type="project" value="TreeGrafter"/>
</dbReference>
<gene>
    <name evidence="8" type="ORF">SRS1_11172</name>
</gene>
<dbReference type="GO" id="GO:0022857">
    <property type="term" value="F:transmembrane transporter activity"/>
    <property type="evidence" value="ECO:0007669"/>
    <property type="project" value="InterPro"/>
</dbReference>
<feature type="transmembrane region" description="Helical" evidence="6">
    <location>
        <begin position="515"/>
        <end position="536"/>
    </location>
</feature>
<dbReference type="InterPro" id="IPR011701">
    <property type="entry name" value="MFS"/>
</dbReference>
<feature type="compositionally biased region" description="Basic and acidic residues" evidence="5">
    <location>
        <begin position="547"/>
        <end position="582"/>
    </location>
</feature>
<dbReference type="InterPro" id="IPR020846">
    <property type="entry name" value="MFS_dom"/>
</dbReference>
<dbReference type="PANTHER" id="PTHR23502">
    <property type="entry name" value="MAJOR FACILITATOR SUPERFAMILY"/>
    <property type="match status" value="1"/>
</dbReference>
<dbReference type="EMBL" id="LT795062">
    <property type="protein sequence ID" value="SJX63817.1"/>
    <property type="molecule type" value="Genomic_DNA"/>
</dbReference>